<comment type="caution">
    <text evidence="2">The sequence shown here is derived from an EMBL/GenBank/DDBJ whole genome shotgun (WGS) entry which is preliminary data.</text>
</comment>
<proteinExistence type="predicted"/>
<dbReference type="AlphaFoldDB" id="A0A9Q1FY39"/>
<keyword evidence="3" id="KW-1185">Reference proteome</keyword>
<organism evidence="2 3">
    <name type="scientific">Synaphobranchus kaupii</name>
    <name type="common">Kaup's arrowtooth eel</name>
    <dbReference type="NCBI Taxonomy" id="118154"/>
    <lineage>
        <taxon>Eukaryota</taxon>
        <taxon>Metazoa</taxon>
        <taxon>Chordata</taxon>
        <taxon>Craniata</taxon>
        <taxon>Vertebrata</taxon>
        <taxon>Euteleostomi</taxon>
        <taxon>Actinopterygii</taxon>
        <taxon>Neopterygii</taxon>
        <taxon>Teleostei</taxon>
        <taxon>Anguilliformes</taxon>
        <taxon>Synaphobranchidae</taxon>
        <taxon>Synaphobranchus</taxon>
    </lineage>
</organism>
<gene>
    <name evidence="2" type="ORF">SKAU_G00093640</name>
</gene>
<evidence type="ECO:0000256" key="1">
    <source>
        <dbReference type="SAM" id="MobiDB-lite"/>
    </source>
</evidence>
<accession>A0A9Q1FY39</accession>
<dbReference type="EMBL" id="JAINUF010000003">
    <property type="protein sequence ID" value="KAJ8369336.1"/>
    <property type="molecule type" value="Genomic_DNA"/>
</dbReference>
<name>A0A9Q1FY39_SYNKA</name>
<evidence type="ECO:0000313" key="2">
    <source>
        <dbReference type="EMBL" id="KAJ8369336.1"/>
    </source>
</evidence>
<reference evidence="2" key="1">
    <citation type="journal article" date="2023" name="Science">
        <title>Genome structures resolve the early diversification of teleost fishes.</title>
        <authorList>
            <person name="Parey E."/>
            <person name="Louis A."/>
            <person name="Montfort J."/>
            <person name="Bouchez O."/>
            <person name="Roques C."/>
            <person name="Iampietro C."/>
            <person name="Lluch J."/>
            <person name="Castinel A."/>
            <person name="Donnadieu C."/>
            <person name="Desvignes T."/>
            <person name="Floi Bucao C."/>
            <person name="Jouanno E."/>
            <person name="Wen M."/>
            <person name="Mejri S."/>
            <person name="Dirks R."/>
            <person name="Jansen H."/>
            <person name="Henkel C."/>
            <person name="Chen W.J."/>
            <person name="Zahm M."/>
            <person name="Cabau C."/>
            <person name="Klopp C."/>
            <person name="Thompson A.W."/>
            <person name="Robinson-Rechavi M."/>
            <person name="Braasch I."/>
            <person name="Lecointre G."/>
            <person name="Bobe J."/>
            <person name="Postlethwait J.H."/>
            <person name="Berthelot C."/>
            <person name="Roest Crollius H."/>
            <person name="Guiguen Y."/>
        </authorList>
    </citation>
    <scope>NUCLEOTIDE SEQUENCE</scope>
    <source>
        <strain evidence="2">WJC10195</strain>
    </source>
</reference>
<evidence type="ECO:0000313" key="3">
    <source>
        <dbReference type="Proteomes" id="UP001152622"/>
    </source>
</evidence>
<feature type="region of interest" description="Disordered" evidence="1">
    <location>
        <begin position="58"/>
        <end position="81"/>
    </location>
</feature>
<sequence>MVVQQHRNALPGEQGLRDVPRERVRCNSSLANLPLFLSGRSYLLYFGYGSRFSGIQPAPTGPTRATPHHPAQPSFASYYPC</sequence>
<protein>
    <submittedName>
        <fullName evidence="2">Uncharacterized protein</fullName>
    </submittedName>
</protein>
<dbReference type="Proteomes" id="UP001152622">
    <property type="component" value="Chromosome 3"/>
</dbReference>